<reference evidence="5" key="1">
    <citation type="submission" date="2022-02" db="EMBL/GenBank/DDBJ databases">
        <authorList>
            <person name="Henning P.M."/>
            <person name="McCubbin A.G."/>
            <person name="Shore J.S."/>
        </authorList>
    </citation>
    <scope>NUCLEOTIDE SEQUENCE</scope>
    <source>
        <strain evidence="5">F60SS</strain>
        <tissue evidence="5">Leaves</tissue>
    </source>
</reference>
<dbReference type="EMBL" id="JAKUCV010007782">
    <property type="protein sequence ID" value="KAJ4821994.1"/>
    <property type="molecule type" value="Genomic_DNA"/>
</dbReference>
<accession>A0A9Q0F0G9</accession>
<dbReference type="PROSITE" id="PS50088">
    <property type="entry name" value="ANK_REPEAT"/>
    <property type="match status" value="1"/>
</dbReference>
<feature type="transmembrane region" description="Helical" evidence="3">
    <location>
        <begin position="709"/>
        <end position="736"/>
    </location>
</feature>
<feature type="transmembrane region" description="Helical" evidence="3">
    <location>
        <begin position="667"/>
        <end position="689"/>
    </location>
</feature>
<dbReference type="PANTHER" id="PTHR24177">
    <property type="entry name" value="CASKIN"/>
    <property type="match status" value="1"/>
</dbReference>
<proteinExistence type="predicted"/>
<dbReference type="Proteomes" id="UP001141552">
    <property type="component" value="Unassembled WGS sequence"/>
</dbReference>
<comment type="caution">
    <text evidence="5">The sequence shown here is derived from an EMBL/GenBank/DDBJ whole genome shotgun (WGS) entry which is preliminary data.</text>
</comment>
<keyword evidence="1" id="KW-0040">ANK repeat</keyword>
<evidence type="ECO:0000256" key="2">
    <source>
        <dbReference type="SAM" id="MobiDB-lite"/>
    </source>
</evidence>
<feature type="domain" description="PGG" evidence="4">
    <location>
        <begin position="620"/>
        <end position="734"/>
    </location>
</feature>
<feature type="region of interest" description="Disordered" evidence="2">
    <location>
        <begin position="63"/>
        <end position="82"/>
    </location>
</feature>
<dbReference type="SUPFAM" id="SSF48403">
    <property type="entry name" value="Ankyrin repeat"/>
    <property type="match status" value="2"/>
</dbReference>
<feature type="region of interest" description="Disordered" evidence="2">
    <location>
        <begin position="38"/>
        <end position="57"/>
    </location>
</feature>
<keyword evidence="6" id="KW-1185">Reference proteome</keyword>
<feature type="repeat" description="ANK" evidence="1">
    <location>
        <begin position="297"/>
        <end position="329"/>
    </location>
</feature>
<protein>
    <recommendedName>
        <fullName evidence="4">PGG domain-containing protein</fullName>
    </recommendedName>
</protein>
<reference evidence="5" key="2">
    <citation type="journal article" date="2023" name="Plants (Basel)">
        <title>Annotation of the Turnera subulata (Passifloraceae) Draft Genome Reveals the S-Locus Evolved after the Divergence of Turneroideae from Passifloroideae in a Stepwise Manner.</title>
        <authorList>
            <person name="Henning P.M."/>
            <person name="Roalson E.H."/>
            <person name="Mir W."/>
            <person name="McCubbin A.G."/>
            <person name="Shore J.S."/>
        </authorList>
    </citation>
    <scope>NUCLEOTIDE SEQUENCE</scope>
    <source>
        <strain evidence="5">F60SS</strain>
    </source>
</reference>
<dbReference type="FunFam" id="1.25.40.20:FF:000412">
    <property type="entry name" value="Ankyrin repeat-containing protein ITN1 isoform C"/>
    <property type="match status" value="1"/>
</dbReference>
<dbReference type="OrthoDB" id="1921232at2759"/>
<feature type="region of interest" description="Disordered" evidence="2">
    <location>
        <begin position="98"/>
        <end position="117"/>
    </location>
</feature>
<dbReference type="Pfam" id="PF13962">
    <property type="entry name" value="PGG"/>
    <property type="match status" value="1"/>
</dbReference>
<gene>
    <name evidence="5" type="ORF">Tsubulata_007547</name>
</gene>
<evidence type="ECO:0000313" key="6">
    <source>
        <dbReference type="Proteomes" id="UP001141552"/>
    </source>
</evidence>
<evidence type="ECO:0000313" key="5">
    <source>
        <dbReference type="EMBL" id="KAJ4821994.1"/>
    </source>
</evidence>
<dbReference type="InterPro" id="IPR036770">
    <property type="entry name" value="Ankyrin_rpt-contain_sf"/>
</dbReference>
<keyword evidence="3" id="KW-0812">Transmembrane</keyword>
<dbReference type="AlphaFoldDB" id="A0A9Q0F0G9"/>
<dbReference type="Gene3D" id="1.25.40.20">
    <property type="entry name" value="Ankyrin repeat-containing domain"/>
    <property type="match status" value="2"/>
</dbReference>
<dbReference type="Pfam" id="PF12796">
    <property type="entry name" value="Ank_2"/>
    <property type="match status" value="1"/>
</dbReference>
<name>A0A9Q0F0G9_9ROSI</name>
<feature type="transmembrane region" description="Helical" evidence="3">
    <location>
        <begin position="627"/>
        <end position="647"/>
    </location>
</feature>
<evidence type="ECO:0000256" key="1">
    <source>
        <dbReference type="PROSITE-ProRule" id="PRU00023"/>
    </source>
</evidence>
<sequence length="787" mass="87616">MDPTKLQRFPSISSCFPERFSGPSPIVEISQQKWSISSHPMHQLPRPIPPQSSVDKYPVADDRQVSSQLPTNVVPPLATPTSSSQTIAIDLTDHASSVSAPEAVQHQKRFDPRSLQHFPSLPKVQYKSTPQSSDVTSWNIPSVDLIDQRSSYSAPIGSHHHDKPASSTHSGPIPTPLPSLPSSLKGNKRSTRLTYAPLYQAAMKGDWEKADDFLKSHPGAINIRITKEMDTILHIAAGAKHTKFVEEVIKLMAVPDLALRNKYNNTALCYAAASGVTKIAELMVNRNRNLPMIRNNKGVTPLYIAALFGHRDMVWYLFSVTSDADLTQEDYSGLLIAAISTDLFDVALSIIQHRPELAIHKDVNGETALHVLARKPAAFASKSGLGMWHRFMYSWIFVESEEKRSCPSSVFETRQHQMNRASGSLVLRLLHTFQMLVPGIHVVYETKVMHVQALELLKLLWEQVLLLNDSEISGFLGSPSPLFIAAEFGILEFIAELIRSYPDLIWKVNDQSRSIFHIAVMHRQEKIFNLMHDIGAHKDMITSYRDDSNANILHLAGMVAPLDQLNIISGAALQMQRELLWFKEVEKNVQPSLKEMRDKCGRTPRMLFTEEHRGLVKEGEKWMKNTASSCMLVATLITTVMFAAIFTVPGGNDNNKGTPIFLESKSFIVFALADALALFSSVTSILMFLSILTSRYAEEDFLQSLPKRLVVGLATLFCSIASMLVAFAATFCIVLGQKLAWIVVPISLGSSVPITLFAFLQFPLFADMIHSLLGVGIFARKNSEMLY</sequence>
<dbReference type="InterPro" id="IPR026961">
    <property type="entry name" value="PGG_dom"/>
</dbReference>
<dbReference type="PANTHER" id="PTHR24177:SF292">
    <property type="entry name" value="ANKYRIN REPEAT FAMILY PROTEIN-RELATED"/>
    <property type="match status" value="1"/>
</dbReference>
<feature type="region of interest" description="Disordered" evidence="2">
    <location>
        <begin position="152"/>
        <end position="186"/>
    </location>
</feature>
<dbReference type="InterPro" id="IPR002110">
    <property type="entry name" value="Ankyrin_rpt"/>
</dbReference>
<organism evidence="5 6">
    <name type="scientific">Turnera subulata</name>
    <dbReference type="NCBI Taxonomy" id="218843"/>
    <lineage>
        <taxon>Eukaryota</taxon>
        <taxon>Viridiplantae</taxon>
        <taxon>Streptophyta</taxon>
        <taxon>Embryophyta</taxon>
        <taxon>Tracheophyta</taxon>
        <taxon>Spermatophyta</taxon>
        <taxon>Magnoliopsida</taxon>
        <taxon>eudicotyledons</taxon>
        <taxon>Gunneridae</taxon>
        <taxon>Pentapetalae</taxon>
        <taxon>rosids</taxon>
        <taxon>fabids</taxon>
        <taxon>Malpighiales</taxon>
        <taxon>Passifloraceae</taxon>
        <taxon>Turnera</taxon>
    </lineage>
</organism>
<evidence type="ECO:0000259" key="4">
    <source>
        <dbReference type="Pfam" id="PF13962"/>
    </source>
</evidence>
<dbReference type="GO" id="GO:0016020">
    <property type="term" value="C:membrane"/>
    <property type="evidence" value="ECO:0007669"/>
    <property type="project" value="TreeGrafter"/>
</dbReference>
<evidence type="ECO:0000256" key="3">
    <source>
        <dbReference type="SAM" id="Phobius"/>
    </source>
</evidence>
<keyword evidence="3" id="KW-1133">Transmembrane helix</keyword>
<dbReference type="SMART" id="SM00248">
    <property type="entry name" value="ANK"/>
    <property type="match status" value="6"/>
</dbReference>
<keyword evidence="3" id="KW-0472">Membrane</keyword>